<organism evidence="1 2">
    <name type="scientific">Paraburkholderia bryophila</name>
    <dbReference type="NCBI Taxonomy" id="420952"/>
    <lineage>
        <taxon>Bacteria</taxon>
        <taxon>Pseudomonadati</taxon>
        <taxon>Pseudomonadota</taxon>
        <taxon>Betaproteobacteria</taxon>
        <taxon>Burkholderiales</taxon>
        <taxon>Burkholderiaceae</taxon>
        <taxon>Paraburkholderia</taxon>
    </lineage>
</organism>
<gene>
    <name evidence="1" type="ORF">BX591_103351</name>
</gene>
<sequence length="266" mass="29010">MASKASKQLFLLDACRSTPPELRSKYKTPTPPELLTPNVHSNQGSHQQAELCASELGASAFGVDDDPSVFMASLLTSMKGTGALQNDDEDWVVGTASLRTGLDWLVKRAYGKDLQRVAFGKMSADFALHTVVGTPSVAVTVKTRPLAKLAELHLQTDCPQYRPVPDGKPWYIDVPAGNRSFYAADAANPKAVLTPRATRTSVSGHLDSLRRRPMTTELVPDFEKVRDSDERRLARCWCSLTRPQPIYPTSTAFAPSTDSYAIASSI</sequence>
<dbReference type="EMBL" id="QLTK01000003">
    <property type="protein sequence ID" value="RAS37497.1"/>
    <property type="molecule type" value="Genomic_DNA"/>
</dbReference>
<accession>A0A329CTP6</accession>
<evidence type="ECO:0000313" key="1">
    <source>
        <dbReference type="EMBL" id="RAS37497.1"/>
    </source>
</evidence>
<evidence type="ECO:0000313" key="2">
    <source>
        <dbReference type="Proteomes" id="UP000248918"/>
    </source>
</evidence>
<protein>
    <submittedName>
        <fullName evidence="1">Uncharacterized protein</fullName>
    </submittedName>
</protein>
<dbReference type="AlphaFoldDB" id="A0A329CTP6"/>
<dbReference type="Proteomes" id="UP000248918">
    <property type="component" value="Unassembled WGS sequence"/>
</dbReference>
<name>A0A329CTP6_9BURK</name>
<reference evidence="1 2" key="1">
    <citation type="submission" date="2018-06" db="EMBL/GenBank/DDBJ databases">
        <title>Genomic Encyclopedia of Type Strains, Phase III (KMG-III): the genomes of soil and plant-associated and newly described type strains.</title>
        <authorList>
            <person name="Whitman W."/>
        </authorList>
    </citation>
    <scope>NUCLEOTIDE SEQUENCE [LARGE SCALE GENOMIC DNA]</scope>
    <source>
        <strain evidence="1 2">LMG 23644</strain>
    </source>
</reference>
<proteinExistence type="predicted"/>
<comment type="caution">
    <text evidence="1">The sequence shown here is derived from an EMBL/GenBank/DDBJ whole genome shotgun (WGS) entry which is preliminary data.</text>
</comment>